<evidence type="ECO:0000313" key="2">
    <source>
        <dbReference type="EMBL" id="MCI45347.1"/>
    </source>
</evidence>
<dbReference type="Proteomes" id="UP000265520">
    <property type="component" value="Unassembled WGS sequence"/>
</dbReference>
<feature type="non-terminal residue" evidence="2">
    <location>
        <position position="1"/>
    </location>
</feature>
<keyword evidence="3" id="KW-1185">Reference proteome</keyword>
<dbReference type="EMBL" id="LXQA010342965">
    <property type="protein sequence ID" value="MCI45347.1"/>
    <property type="molecule type" value="Genomic_DNA"/>
</dbReference>
<feature type="region of interest" description="Disordered" evidence="1">
    <location>
        <begin position="1"/>
        <end position="24"/>
    </location>
</feature>
<evidence type="ECO:0000313" key="3">
    <source>
        <dbReference type="Proteomes" id="UP000265520"/>
    </source>
</evidence>
<reference evidence="2 3" key="1">
    <citation type="journal article" date="2018" name="Front. Plant Sci.">
        <title>Red Clover (Trifolium pratense) and Zigzag Clover (T. medium) - A Picture of Genomic Similarities and Differences.</title>
        <authorList>
            <person name="Dluhosova J."/>
            <person name="Istvanek J."/>
            <person name="Nedelnik J."/>
            <person name="Repkova J."/>
        </authorList>
    </citation>
    <scope>NUCLEOTIDE SEQUENCE [LARGE SCALE GENOMIC DNA]</scope>
    <source>
        <strain evidence="3">cv. 10/8</strain>
        <tissue evidence="2">Leaf</tissue>
    </source>
</reference>
<accession>A0A392SAA7</accession>
<feature type="non-terminal residue" evidence="2">
    <location>
        <position position="108"/>
    </location>
</feature>
<organism evidence="2 3">
    <name type="scientific">Trifolium medium</name>
    <dbReference type="NCBI Taxonomy" id="97028"/>
    <lineage>
        <taxon>Eukaryota</taxon>
        <taxon>Viridiplantae</taxon>
        <taxon>Streptophyta</taxon>
        <taxon>Embryophyta</taxon>
        <taxon>Tracheophyta</taxon>
        <taxon>Spermatophyta</taxon>
        <taxon>Magnoliopsida</taxon>
        <taxon>eudicotyledons</taxon>
        <taxon>Gunneridae</taxon>
        <taxon>Pentapetalae</taxon>
        <taxon>rosids</taxon>
        <taxon>fabids</taxon>
        <taxon>Fabales</taxon>
        <taxon>Fabaceae</taxon>
        <taxon>Papilionoideae</taxon>
        <taxon>50 kb inversion clade</taxon>
        <taxon>NPAAA clade</taxon>
        <taxon>Hologalegina</taxon>
        <taxon>IRL clade</taxon>
        <taxon>Trifolieae</taxon>
        <taxon>Trifolium</taxon>
    </lineage>
</organism>
<proteinExistence type="predicted"/>
<name>A0A392SAA7_9FABA</name>
<dbReference type="AlphaFoldDB" id="A0A392SAA7"/>
<protein>
    <submittedName>
        <fullName evidence="2">Uncharacterized protein</fullName>
    </submittedName>
</protein>
<evidence type="ECO:0000256" key="1">
    <source>
        <dbReference type="SAM" id="MobiDB-lite"/>
    </source>
</evidence>
<sequence>FAVLGEDGTEDIADNIIPNDTENSTTADTEFVADTQLDTVIHSPIHDDEEGHHDVQTENQKNMDFLNQSWANMIEDEEAELALLDHLDKIPSKSTEAPFTMVQASAKN</sequence>
<comment type="caution">
    <text evidence="2">The sequence shown here is derived from an EMBL/GenBank/DDBJ whole genome shotgun (WGS) entry which is preliminary data.</text>
</comment>